<feature type="transmembrane region" description="Helical" evidence="7">
    <location>
        <begin position="304"/>
        <end position="322"/>
    </location>
</feature>
<dbReference type="EMBL" id="JAWJBA010000007">
    <property type="protein sequence ID" value="MDV2686265.1"/>
    <property type="molecule type" value="Genomic_DNA"/>
</dbReference>
<dbReference type="InterPro" id="IPR001958">
    <property type="entry name" value="Tet-R_TetA/multi-R_MdtG-like"/>
</dbReference>
<feature type="transmembrane region" description="Helical" evidence="7">
    <location>
        <begin position="239"/>
        <end position="261"/>
    </location>
</feature>
<evidence type="ECO:0000313" key="9">
    <source>
        <dbReference type="EMBL" id="MDV2686265.1"/>
    </source>
</evidence>
<dbReference type="Proteomes" id="UP001287282">
    <property type="component" value="Unassembled WGS sequence"/>
</dbReference>
<dbReference type="PANTHER" id="PTHR43124:SF3">
    <property type="entry name" value="CHLORAMPHENICOL EFFLUX PUMP RV0191"/>
    <property type="match status" value="1"/>
</dbReference>
<evidence type="ECO:0000256" key="1">
    <source>
        <dbReference type="ARBA" id="ARBA00004651"/>
    </source>
</evidence>
<evidence type="ECO:0000256" key="5">
    <source>
        <dbReference type="ARBA" id="ARBA00022989"/>
    </source>
</evidence>
<feature type="transmembrane region" description="Helical" evidence="7">
    <location>
        <begin position="367"/>
        <end position="384"/>
    </location>
</feature>
<comment type="subcellular location">
    <subcellularLocation>
        <location evidence="1">Cell membrane</location>
        <topology evidence="1">Multi-pass membrane protein</topology>
    </subcellularLocation>
</comment>
<feature type="transmembrane region" description="Helical" evidence="7">
    <location>
        <begin position="273"/>
        <end position="292"/>
    </location>
</feature>
<feature type="transmembrane region" description="Helical" evidence="7">
    <location>
        <begin position="183"/>
        <end position="204"/>
    </location>
</feature>
<reference evidence="9 10" key="1">
    <citation type="submission" date="2023-10" db="EMBL/GenBank/DDBJ databases">
        <title>Screening of Alkalihalobacillus lindianensis BZ-TG-R113 and Its Alleviation of Salt Stress on Rapeseed Growth.</title>
        <authorList>
            <person name="Zhao B."/>
            <person name="Guo T."/>
        </authorList>
    </citation>
    <scope>NUCLEOTIDE SEQUENCE [LARGE SCALE GENOMIC DNA]</scope>
    <source>
        <strain evidence="9 10">BZ-TG-R113</strain>
    </source>
</reference>
<keyword evidence="5 7" id="KW-1133">Transmembrane helix</keyword>
<feature type="transmembrane region" description="Helical" evidence="7">
    <location>
        <begin position="390"/>
        <end position="411"/>
    </location>
</feature>
<evidence type="ECO:0000256" key="2">
    <source>
        <dbReference type="ARBA" id="ARBA00022448"/>
    </source>
</evidence>
<organism evidence="9 10">
    <name type="scientific">Alkalihalophilus lindianensis</name>
    <dbReference type="NCBI Taxonomy" id="1630542"/>
    <lineage>
        <taxon>Bacteria</taxon>
        <taxon>Bacillati</taxon>
        <taxon>Bacillota</taxon>
        <taxon>Bacilli</taxon>
        <taxon>Bacillales</taxon>
        <taxon>Bacillaceae</taxon>
        <taxon>Alkalihalophilus</taxon>
    </lineage>
</organism>
<evidence type="ECO:0000256" key="3">
    <source>
        <dbReference type="ARBA" id="ARBA00022475"/>
    </source>
</evidence>
<evidence type="ECO:0000256" key="6">
    <source>
        <dbReference type="ARBA" id="ARBA00023136"/>
    </source>
</evidence>
<feature type="transmembrane region" description="Helical" evidence="7">
    <location>
        <begin position="67"/>
        <end position="85"/>
    </location>
</feature>
<dbReference type="PANTHER" id="PTHR43124">
    <property type="entry name" value="PURINE EFFLUX PUMP PBUE"/>
    <property type="match status" value="1"/>
</dbReference>
<keyword evidence="3" id="KW-1003">Cell membrane</keyword>
<feature type="transmembrane region" description="Helical" evidence="7">
    <location>
        <begin position="155"/>
        <end position="177"/>
    </location>
</feature>
<feature type="transmembrane region" description="Helical" evidence="7">
    <location>
        <begin position="328"/>
        <end position="346"/>
    </location>
</feature>
<evidence type="ECO:0000256" key="4">
    <source>
        <dbReference type="ARBA" id="ARBA00022692"/>
    </source>
</evidence>
<gene>
    <name evidence="9" type="ORF">RYX56_18005</name>
</gene>
<dbReference type="InterPro" id="IPR020846">
    <property type="entry name" value="MFS_dom"/>
</dbReference>
<dbReference type="PROSITE" id="PS50850">
    <property type="entry name" value="MFS"/>
    <property type="match status" value="1"/>
</dbReference>
<proteinExistence type="predicted"/>
<dbReference type="InterPro" id="IPR050189">
    <property type="entry name" value="MFS_Efflux_Transporters"/>
</dbReference>
<feature type="transmembrane region" description="Helical" evidence="7">
    <location>
        <begin position="122"/>
        <end position="143"/>
    </location>
</feature>
<dbReference type="CDD" id="cd17325">
    <property type="entry name" value="MFS_MdtG_SLC18_like"/>
    <property type="match status" value="1"/>
</dbReference>
<evidence type="ECO:0000256" key="7">
    <source>
        <dbReference type="SAM" id="Phobius"/>
    </source>
</evidence>
<protein>
    <submittedName>
        <fullName evidence="9">MFS transporter</fullName>
    </submittedName>
</protein>
<dbReference type="PRINTS" id="PR01035">
    <property type="entry name" value="TCRTETA"/>
</dbReference>
<dbReference type="Gene3D" id="1.20.1250.20">
    <property type="entry name" value="MFS general substrate transporter like domains"/>
    <property type="match status" value="1"/>
</dbReference>
<sequence length="421" mass="45826">MDASSFSFYTYFDTLINVKKDHTMKNKEFKSLFMLMINMFVIMMGIGLVIPILPYYVEAFGASSFELGLLIAVFSFMQFLLAPFWGKMSDKYGRKPLIAIGMFGFAGAEFIFAFATDLWMLFLSRMLAGSFGSAIMPAAMAYVSDRTSPEKRGHGMGMLGAAMALGIVFGPGVGGWLAEVSLALPFLFAGVAATLAGIFSLFLLPESLSKEKRAELALTADHSNQFVQMWQAIKSPVGFLLLLVFGLSFGLANFQTIFGMYALHQFNYSPSQVGFIMVLVGVIGAVAQGGLVGRLTLRFGDERVVLGALLLSGVGYVVMMLAFDLPTVILTTCLFFLGNSILRPAVNTMISKLAGDRQGMIMGLNNSFLSLGNVVGAMLAGLMFEWSMYLPYSMGALTMFIAFIATVYWLAKRKQAIKSTA</sequence>
<keyword evidence="6 7" id="KW-0472">Membrane</keyword>
<accession>A0ABU3XED7</accession>
<keyword evidence="10" id="KW-1185">Reference proteome</keyword>
<feature type="transmembrane region" description="Helical" evidence="7">
    <location>
        <begin position="32"/>
        <end position="55"/>
    </location>
</feature>
<name>A0ABU3XED7_9BACI</name>
<keyword evidence="2" id="KW-0813">Transport</keyword>
<dbReference type="Pfam" id="PF07690">
    <property type="entry name" value="MFS_1"/>
    <property type="match status" value="1"/>
</dbReference>
<evidence type="ECO:0000259" key="8">
    <source>
        <dbReference type="PROSITE" id="PS50850"/>
    </source>
</evidence>
<dbReference type="InterPro" id="IPR011701">
    <property type="entry name" value="MFS"/>
</dbReference>
<comment type="caution">
    <text evidence="9">The sequence shown here is derived from an EMBL/GenBank/DDBJ whole genome shotgun (WGS) entry which is preliminary data.</text>
</comment>
<evidence type="ECO:0000313" key="10">
    <source>
        <dbReference type="Proteomes" id="UP001287282"/>
    </source>
</evidence>
<keyword evidence="4 7" id="KW-0812">Transmembrane</keyword>
<dbReference type="SUPFAM" id="SSF103473">
    <property type="entry name" value="MFS general substrate transporter"/>
    <property type="match status" value="1"/>
</dbReference>
<feature type="transmembrane region" description="Helical" evidence="7">
    <location>
        <begin position="97"/>
        <end position="116"/>
    </location>
</feature>
<dbReference type="InterPro" id="IPR036259">
    <property type="entry name" value="MFS_trans_sf"/>
</dbReference>
<feature type="domain" description="Major facilitator superfamily (MFS) profile" evidence="8">
    <location>
        <begin position="31"/>
        <end position="414"/>
    </location>
</feature>